<keyword evidence="3" id="KW-1185">Reference proteome</keyword>
<protein>
    <recommendedName>
        <fullName evidence="1">DUF6265 domain-containing protein</fullName>
    </recommendedName>
</protein>
<reference evidence="2" key="1">
    <citation type="submission" date="2020-11" db="EMBL/GenBank/DDBJ databases">
        <title>Genome of Flavobacterium soyangense.</title>
        <authorList>
            <person name="Liu Q."/>
            <person name="Xin Y.-H."/>
        </authorList>
    </citation>
    <scope>NUCLEOTIDE SEQUENCE</scope>
    <source>
        <strain evidence="2">CGMCC 1.13493</strain>
    </source>
</reference>
<evidence type="ECO:0000313" key="3">
    <source>
        <dbReference type="Proteomes" id="UP000646211"/>
    </source>
</evidence>
<dbReference type="InterPro" id="IPR046232">
    <property type="entry name" value="DUF6265"/>
</dbReference>
<evidence type="ECO:0000313" key="2">
    <source>
        <dbReference type="EMBL" id="MBF2708414.1"/>
    </source>
</evidence>
<gene>
    <name evidence="2" type="ORF">IR213_07405</name>
</gene>
<dbReference type="EMBL" id="JADHEC010000012">
    <property type="protein sequence ID" value="MBF2708414.1"/>
    <property type="molecule type" value="Genomic_DNA"/>
</dbReference>
<organism evidence="2 3">
    <name type="scientific">Flavobacterium soyangense</name>
    <dbReference type="NCBI Taxonomy" id="2023265"/>
    <lineage>
        <taxon>Bacteria</taxon>
        <taxon>Pseudomonadati</taxon>
        <taxon>Bacteroidota</taxon>
        <taxon>Flavobacteriia</taxon>
        <taxon>Flavobacteriales</taxon>
        <taxon>Flavobacteriaceae</taxon>
        <taxon>Flavobacterium</taxon>
    </lineage>
</organism>
<accession>A0A930UBJ7</accession>
<feature type="domain" description="DUF6265" evidence="1">
    <location>
        <begin position="30"/>
        <end position="139"/>
    </location>
</feature>
<name>A0A930UBJ7_9FLAO</name>
<dbReference type="Proteomes" id="UP000646211">
    <property type="component" value="Unassembled WGS sequence"/>
</dbReference>
<sequence length="157" mass="17897">MKKIAALLILVLTQNSCNKSKESSKIVVADWLPGKWENKSVDGDLLEIWKKTNDSLYDGASYFIKGKDTLHFEEIQLKQKGETLFYVSTIRGQNNDEPVTFVHKPEIEKQLVFENLKNDYPQKISYSKITNDGIVIQISGIQQGKPSSDKYSLKKVK</sequence>
<dbReference type="Pfam" id="PF19780">
    <property type="entry name" value="DUF6265"/>
    <property type="match status" value="1"/>
</dbReference>
<dbReference type="RefSeq" id="WP_194311670.1">
    <property type="nucleotide sequence ID" value="NZ_JADHEC010000012.1"/>
</dbReference>
<comment type="caution">
    <text evidence="2">The sequence shown here is derived from an EMBL/GenBank/DDBJ whole genome shotgun (WGS) entry which is preliminary data.</text>
</comment>
<evidence type="ECO:0000259" key="1">
    <source>
        <dbReference type="Pfam" id="PF19780"/>
    </source>
</evidence>
<proteinExistence type="predicted"/>
<dbReference type="AlphaFoldDB" id="A0A930UBJ7"/>